<accession>A0A7E5A1Z9</accession>
<feature type="compositionally biased region" description="Low complexity" evidence="1">
    <location>
        <begin position="130"/>
        <end position="162"/>
    </location>
</feature>
<sequence>MAIATSPCDDAWVRWSAVLLAFLDLNCSVFLSRFTDSNNPFQPNATINTSIVEEEAAPSHLRPLQPPHNLHRGIVRGRLCPRRHDTHFVHRGFDPELWRSSAGVVDDPAPPPPSRGAPGGFASGSVTFLPAPSSSGPSSSSSSTSSTASSSSRSGLGTAAAAMRSELHC</sequence>
<dbReference type="AlphaFoldDB" id="A0A7E5A1Z9"/>
<protein>
    <submittedName>
        <fullName evidence="3">Uncharacterized protein</fullName>
    </submittedName>
</protein>
<proteinExistence type="predicted"/>
<reference evidence="3" key="2">
    <citation type="submission" date="2020-10" db="UniProtKB">
        <authorList>
            <consortium name="WormBaseParasite"/>
        </authorList>
    </citation>
    <scope>IDENTIFICATION</scope>
</reference>
<reference evidence="2" key="1">
    <citation type="journal article" date="2013" name="Genetics">
        <title>The draft genome and transcriptome of Panagrellus redivivus are shaped by the harsh demands of a free-living lifestyle.</title>
        <authorList>
            <person name="Srinivasan J."/>
            <person name="Dillman A.R."/>
            <person name="Macchietto M.G."/>
            <person name="Heikkinen L."/>
            <person name="Lakso M."/>
            <person name="Fracchia K.M."/>
            <person name="Antoshechkin I."/>
            <person name="Mortazavi A."/>
            <person name="Wong G."/>
            <person name="Sternberg P.W."/>
        </authorList>
    </citation>
    <scope>NUCLEOTIDE SEQUENCE [LARGE SCALE GENOMIC DNA]</scope>
    <source>
        <strain evidence="2">MT8872</strain>
    </source>
</reference>
<evidence type="ECO:0000313" key="3">
    <source>
        <dbReference type="WBParaSite" id="Pan_g9835.t1"/>
    </source>
</evidence>
<feature type="region of interest" description="Disordered" evidence="1">
    <location>
        <begin position="102"/>
        <end position="169"/>
    </location>
</feature>
<name>A0A7E5A1Z9_PANRE</name>
<dbReference type="Proteomes" id="UP000492821">
    <property type="component" value="Unassembled WGS sequence"/>
</dbReference>
<organism evidence="2 3">
    <name type="scientific">Panagrellus redivivus</name>
    <name type="common">Microworm</name>
    <dbReference type="NCBI Taxonomy" id="6233"/>
    <lineage>
        <taxon>Eukaryota</taxon>
        <taxon>Metazoa</taxon>
        <taxon>Ecdysozoa</taxon>
        <taxon>Nematoda</taxon>
        <taxon>Chromadorea</taxon>
        <taxon>Rhabditida</taxon>
        <taxon>Tylenchina</taxon>
        <taxon>Panagrolaimomorpha</taxon>
        <taxon>Panagrolaimoidea</taxon>
        <taxon>Panagrolaimidae</taxon>
        <taxon>Panagrellus</taxon>
    </lineage>
</organism>
<keyword evidence="2" id="KW-1185">Reference proteome</keyword>
<dbReference type="WBParaSite" id="Pan_g9835.t1">
    <property type="protein sequence ID" value="Pan_g9835.t1"/>
    <property type="gene ID" value="Pan_g9835"/>
</dbReference>
<evidence type="ECO:0000256" key="1">
    <source>
        <dbReference type="SAM" id="MobiDB-lite"/>
    </source>
</evidence>
<evidence type="ECO:0000313" key="2">
    <source>
        <dbReference type="Proteomes" id="UP000492821"/>
    </source>
</evidence>